<feature type="domain" description="Gfo/Idh/MocA-like oxidoreductase N-terminal" evidence="1">
    <location>
        <begin position="9"/>
        <end position="125"/>
    </location>
</feature>
<dbReference type="InterPro" id="IPR036291">
    <property type="entry name" value="NAD(P)-bd_dom_sf"/>
</dbReference>
<organism evidence="3 4">
    <name type="scientific">Kribbibacterium absianum</name>
    <dbReference type="NCBI Taxonomy" id="3044210"/>
    <lineage>
        <taxon>Bacteria</taxon>
        <taxon>Bacillati</taxon>
        <taxon>Actinomycetota</taxon>
        <taxon>Coriobacteriia</taxon>
        <taxon>Coriobacteriales</taxon>
        <taxon>Kribbibacteriaceae</taxon>
        <taxon>Kribbibacterium</taxon>
    </lineage>
</organism>
<dbReference type="PANTHER" id="PTHR43054">
    <property type="match status" value="1"/>
</dbReference>
<dbReference type="Gene3D" id="3.30.360.10">
    <property type="entry name" value="Dihydrodipicolinate Reductase, domain 2"/>
    <property type="match status" value="1"/>
</dbReference>
<dbReference type="Pfam" id="PF01408">
    <property type="entry name" value="GFO_IDH_MocA"/>
    <property type="match status" value="1"/>
</dbReference>
<accession>A0ABT6ZME7</accession>
<dbReference type="RefSeq" id="WP_283713197.1">
    <property type="nucleotide sequence ID" value="NZ_JASJEW010000003.1"/>
</dbReference>
<keyword evidence="4" id="KW-1185">Reference proteome</keyword>
<gene>
    <name evidence="3" type="ORF">QJ043_08145</name>
</gene>
<evidence type="ECO:0000259" key="1">
    <source>
        <dbReference type="Pfam" id="PF01408"/>
    </source>
</evidence>
<comment type="caution">
    <text evidence="3">The sequence shown here is derived from an EMBL/GenBank/DDBJ whole genome shotgun (WGS) entry which is preliminary data.</text>
</comment>
<sequence length="349" mass="37876">MGTDKQGAVRFATIGTSMITGQFLEALEVVDGAELAGCYSRDAQKAADYAHAHGAEKSWSSLDDLARDPDVDAVYIASPNACHEEQALEMIAAGKSVLVEKPFCLSQGAAERVMEAAKERGVVAMEAMRLAHDPAYLQIREACGQLGRIRRASFHYGKYSSRYDLVLKHEHTNIFDPKLGTGALMDLGIYPVNALVLLFGEPDDLSGFADTIDVTGDDDLIDLCGTAIFDYPSMIADVAYSKVTTDPSPCTIEGEKATLVFSNVSSPEDARIVAIDGTVTELPARHRDNGTDHEVNNMEFEIRDFTGHVKANHWPEQANHNTLVALGIMDALRLSEGIEFPGDERDPVA</sequence>
<dbReference type="SUPFAM" id="SSF55347">
    <property type="entry name" value="Glyceraldehyde-3-phosphate dehydrogenase-like, C-terminal domain"/>
    <property type="match status" value="1"/>
</dbReference>
<protein>
    <submittedName>
        <fullName evidence="3">Gfo/Idh/MocA family oxidoreductase</fullName>
    </submittedName>
</protein>
<evidence type="ECO:0000259" key="2">
    <source>
        <dbReference type="Pfam" id="PF22725"/>
    </source>
</evidence>
<dbReference type="Pfam" id="PF22725">
    <property type="entry name" value="GFO_IDH_MocA_C3"/>
    <property type="match status" value="1"/>
</dbReference>
<feature type="domain" description="GFO/IDH/MocA-like oxidoreductase" evidence="2">
    <location>
        <begin position="144"/>
        <end position="259"/>
    </location>
</feature>
<dbReference type="InterPro" id="IPR055170">
    <property type="entry name" value="GFO_IDH_MocA-like_dom"/>
</dbReference>
<evidence type="ECO:0000313" key="4">
    <source>
        <dbReference type="Proteomes" id="UP001431693"/>
    </source>
</evidence>
<dbReference type="Proteomes" id="UP001431693">
    <property type="component" value="Unassembled WGS sequence"/>
</dbReference>
<dbReference type="InterPro" id="IPR000683">
    <property type="entry name" value="Gfo/Idh/MocA-like_OxRdtase_N"/>
</dbReference>
<name>A0ABT6ZME7_9ACTN</name>
<evidence type="ECO:0000313" key="3">
    <source>
        <dbReference type="EMBL" id="MDJ1130047.1"/>
    </source>
</evidence>
<dbReference type="SUPFAM" id="SSF51735">
    <property type="entry name" value="NAD(P)-binding Rossmann-fold domains"/>
    <property type="match status" value="1"/>
</dbReference>
<dbReference type="Gene3D" id="3.40.50.720">
    <property type="entry name" value="NAD(P)-binding Rossmann-like Domain"/>
    <property type="match status" value="1"/>
</dbReference>
<dbReference type="PANTHER" id="PTHR43054:SF1">
    <property type="entry name" value="SCYLLO-INOSITOL 2-DEHYDROGENASE (NADP(+)) IOLU"/>
    <property type="match status" value="1"/>
</dbReference>
<proteinExistence type="predicted"/>
<reference evidence="3" key="1">
    <citation type="submission" date="2023-05" db="EMBL/GenBank/DDBJ databases">
        <title>[olsenella] sp. nov., isolated from a pig farm feces dump.</title>
        <authorList>
            <person name="Chang Y.-H."/>
        </authorList>
    </citation>
    <scope>NUCLEOTIDE SEQUENCE</scope>
    <source>
        <strain evidence="3">YH-ols2217</strain>
    </source>
</reference>
<dbReference type="EMBL" id="JASJEX010000004">
    <property type="protein sequence ID" value="MDJ1130047.1"/>
    <property type="molecule type" value="Genomic_DNA"/>
</dbReference>